<name>A0A5J4N9N9_9TREM</name>
<keyword evidence="3" id="KW-1185">Reference proteome</keyword>
<dbReference type="GO" id="GO:0005509">
    <property type="term" value="F:calcium ion binding"/>
    <property type="evidence" value="ECO:0007669"/>
    <property type="project" value="InterPro"/>
</dbReference>
<dbReference type="EMBL" id="QNGE01005189">
    <property type="protein sequence ID" value="KAA3672213.1"/>
    <property type="molecule type" value="Genomic_DNA"/>
</dbReference>
<dbReference type="AlphaFoldDB" id="A0A5J4N9N9"/>
<dbReference type="SUPFAM" id="SSF47473">
    <property type="entry name" value="EF-hand"/>
    <property type="match status" value="1"/>
</dbReference>
<dbReference type="InterPro" id="IPR002048">
    <property type="entry name" value="EF_hand_dom"/>
</dbReference>
<organism evidence="2 3">
    <name type="scientific">Paragonimus westermani</name>
    <dbReference type="NCBI Taxonomy" id="34504"/>
    <lineage>
        <taxon>Eukaryota</taxon>
        <taxon>Metazoa</taxon>
        <taxon>Spiralia</taxon>
        <taxon>Lophotrochozoa</taxon>
        <taxon>Platyhelminthes</taxon>
        <taxon>Trematoda</taxon>
        <taxon>Digenea</taxon>
        <taxon>Plagiorchiida</taxon>
        <taxon>Troglotremata</taxon>
        <taxon>Troglotrematidae</taxon>
        <taxon>Paragonimus</taxon>
    </lineage>
</organism>
<dbReference type="PROSITE" id="PS50222">
    <property type="entry name" value="EF_HAND_2"/>
    <property type="match status" value="1"/>
</dbReference>
<dbReference type="InterPro" id="IPR011992">
    <property type="entry name" value="EF-hand-dom_pair"/>
</dbReference>
<accession>A0A5J4N9N9</accession>
<evidence type="ECO:0000313" key="3">
    <source>
        <dbReference type="Proteomes" id="UP000324629"/>
    </source>
</evidence>
<reference evidence="2 3" key="1">
    <citation type="journal article" date="2019" name="Gigascience">
        <title>Whole-genome sequence of the oriental lung fluke Paragonimus westermani.</title>
        <authorList>
            <person name="Oey H."/>
            <person name="Zakrzewski M."/>
            <person name="Narain K."/>
            <person name="Devi K.R."/>
            <person name="Agatsuma T."/>
            <person name="Nawaratna S."/>
            <person name="Gobert G.N."/>
            <person name="Jones M.K."/>
            <person name="Ragan M.A."/>
            <person name="McManus D.P."/>
            <person name="Krause L."/>
        </authorList>
    </citation>
    <scope>NUCLEOTIDE SEQUENCE [LARGE SCALE GENOMIC DNA]</scope>
    <source>
        <strain evidence="2 3">IND2009</strain>
    </source>
</reference>
<feature type="non-terminal residue" evidence="2">
    <location>
        <position position="87"/>
    </location>
</feature>
<sequence>MLDMTHELKTQLKKMAITDKTRVDEMFLRYNKDRLGFIDIENLKDMCRKMQLPPDEDVLNAATVTGYSESDAANRYAFICRPAASSL</sequence>
<evidence type="ECO:0000313" key="2">
    <source>
        <dbReference type="EMBL" id="KAA3672213.1"/>
    </source>
</evidence>
<evidence type="ECO:0000259" key="1">
    <source>
        <dbReference type="PROSITE" id="PS50222"/>
    </source>
</evidence>
<dbReference type="Gene3D" id="1.10.238.10">
    <property type="entry name" value="EF-hand"/>
    <property type="match status" value="1"/>
</dbReference>
<gene>
    <name evidence="2" type="ORF">DEA37_0013318</name>
</gene>
<feature type="domain" description="EF-hand" evidence="1">
    <location>
        <begin position="18"/>
        <end position="53"/>
    </location>
</feature>
<dbReference type="Proteomes" id="UP000324629">
    <property type="component" value="Unassembled WGS sequence"/>
</dbReference>
<proteinExistence type="predicted"/>
<comment type="caution">
    <text evidence="2">The sequence shown here is derived from an EMBL/GenBank/DDBJ whole genome shotgun (WGS) entry which is preliminary data.</text>
</comment>
<protein>
    <recommendedName>
        <fullName evidence="1">EF-hand domain-containing protein</fullName>
    </recommendedName>
</protein>